<dbReference type="InterPro" id="IPR006564">
    <property type="entry name" value="Znf_PMZ"/>
</dbReference>
<evidence type="ECO:0000259" key="5">
    <source>
        <dbReference type="PROSITE" id="PS50966"/>
    </source>
</evidence>
<evidence type="ECO:0000256" key="3">
    <source>
        <dbReference type="ARBA" id="ARBA00022833"/>
    </source>
</evidence>
<gene>
    <name evidence="6" type="ORF">Cgig2_032389</name>
</gene>
<accession>A0A9Q1GRW3</accession>
<comment type="caution">
    <text evidence="6">The sequence shown here is derived from an EMBL/GenBank/DDBJ whole genome shotgun (WGS) entry which is preliminary data.</text>
</comment>
<keyword evidence="3" id="KW-0862">Zinc</keyword>
<organism evidence="6 7">
    <name type="scientific">Carnegiea gigantea</name>
    <dbReference type="NCBI Taxonomy" id="171969"/>
    <lineage>
        <taxon>Eukaryota</taxon>
        <taxon>Viridiplantae</taxon>
        <taxon>Streptophyta</taxon>
        <taxon>Embryophyta</taxon>
        <taxon>Tracheophyta</taxon>
        <taxon>Spermatophyta</taxon>
        <taxon>Magnoliopsida</taxon>
        <taxon>eudicotyledons</taxon>
        <taxon>Gunneridae</taxon>
        <taxon>Pentapetalae</taxon>
        <taxon>Caryophyllales</taxon>
        <taxon>Cactineae</taxon>
        <taxon>Cactaceae</taxon>
        <taxon>Cactoideae</taxon>
        <taxon>Echinocereeae</taxon>
        <taxon>Carnegiea</taxon>
    </lineage>
</organism>
<dbReference type="PROSITE" id="PS50966">
    <property type="entry name" value="ZF_SWIM"/>
    <property type="match status" value="1"/>
</dbReference>
<keyword evidence="7" id="KW-1185">Reference proteome</keyword>
<evidence type="ECO:0000256" key="1">
    <source>
        <dbReference type="ARBA" id="ARBA00022723"/>
    </source>
</evidence>
<dbReference type="InterPro" id="IPR007527">
    <property type="entry name" value="Znf_SWIM"/>
</dbReference>
<keyword evidence="2 4" id="KW-0863">Zinc-finger</keyword>
<proteinExistence type="predicted"/>
<evidence type="ECO:0000313" key="7">
    <source>
        <dbReference type="Proteomes" id="UP001153076"/>
    </source>
</evidence>
<protein>
    <recommendedName>
        <fullName evidence="5">SWIM-type domain-containing protein</fullName>
    </recommendedName>
</protein>
<keyword evidence="1" id="KW-0479">Metal-binding</keyword>
<name>A0A9Q1GRW3_9CARY</name>
<dbReference type="OrthoDB" id="1938144at2759"/>
<dbReference type="GO" id="GO:0008270">
    <property type="term" value="F:zinc ion binding"/>
    <property type="evidence" value="ECO:0007669"/>
    <property type="project" value="UniProtKB-KW"/>
</dbReference>
<dbReference type="PANTHER" id="PTHR31973">
    <property type="entry name" value="POLYPROTEIN, PUTATIVE-RELATED"/>
    <property type="match status" value="1"/>
</dbReference>
<reference evidence="6" key="1">
    <citation type="submission" date="2022-04" db="EMBL/GenBank/DDBJ databases">
        <title>Carnegiea gigantea Genome sequencing and assembly v2.</title>
        <authorList>
            <person name="Copetti D."/>
            <person name="Sanderson M.J."/>
            <person name="Burquez A."/>
            <person name="Wojciechowski M.F."/>
        </authorList>
    </citation>
    <scope>NUCLEOTIDE SEQUENCE</scope>
    <source>
        <strain evidence="6">SGP5-SGP5p</strain>
        <tissue evidence="6">Aerial part</tissue>
    </source>
</reference>
<evidence type="ECO:0000313" key="6">
    <source>
        <dbReference type="EMBL" id="KAJ8424005.1"/>
    </source>
</evidence>
<feature type="domain" description="SWIM-type" evidence="5">
    <location>
        <begin position="162"/>
        <end position="204"/>
    </location>
</feature>
<dbReference type="Pfam" id="PF04434">
    <property type="entry name" value="SWIM"/>
    <property type="match status" value="1"/>
</dbReference>
<evidence type="ECO:0000256" key="4">
    <source>
        <dbReference type="PROSITE-ProRule" id="PRU00325"/>
    </source>
</evidence>
<dbReference type="EMBL" id="JAKOGI010001805">
    <property type="protein sequence ID" value="KAJ8424005.1"/>
    <property type="molecule type" value="Genomic_DNA"/>
</dbReference>
<evidence type="ECO:0000256" key="2">
    <source>
        <dbReference type="ARBA" id="ARBA00022771"/>
    </source>
</evidence>
<sequence length="286" mass="31519">MGVLEVLRLMDEAMREGVRGRRIWYNGDVKKLMKGNDEYAYLYVAGSEGPCVGWCVKGSGGCGCSDRRRGGATVSAGDVARGVDGGVVADHVVRDATEGSTGEREEVDEAAKLGLKFDKRKTELEKWKNGVGDIIEKKLRKSLANIGSVADVKLFNTALGEYGVLLTNNRSLVVNLAERKCSCKWWQLKGPPCAHAMAVIHKQKLWVYDYVSDYYKAGSKSTIYMNSIHPMKMHDSATVDNATGVVVGGEALDDGYNRIILPPLNPRPQGRLRKRRIESQRKGIQL</sequence>
<dbReference type="Proteomes" id="UP001153076">
    <property type="component" value="Unassembled WGS sequence"/>
</dbReference>
<dbReference type="PANTHER" id="PTHR31973:SF187">
    <property type="entry name" value="MUTATOR TRANSPOSASE MUDRA PROTEIN"/>
    <property type="match status" value="1"/>
</dbReference>
<dbReference type="AlphaFoldDB" id="A0A9Q1GRW3"/>
<dbReference type="SMART" id="SM00575">
    <property type="entry name" value="ZnF_PMZ"/>
    <property type="match status" value="1"/>
</dbReference>